<dbReference type="SUPFAM" id="SSF69572">
    <property type="entry name" value="Activating enzymes of the ubiquitin-like proteins"/>
    <property type="match status" value="1"/>
</dbReference>
<evidence type="ECO:0000259" key="1">
    <source>
        <dbReference type="Pfam" id="PF00899"/>
    </source>
</evidence>
<evidence type="ECO:0000313" key="2">
    <source>
        <dbReference type="EMBL" id="PXA63938.1"/>
    </source>
</evidence>
<sequence length="509" mass="55828">MNPTTEAYIEAAIRRLDEALNRANFRTVQCGDSPDAWEWTGTVGNRDREPAIISLGPNFPFEAPRVVLPQRANQIDWHQMPNGVLCLWNSHSLGGQPWLDGDRLVARIEEWISHAEDGWVDDMPQLDLEAYNNLWIELRDERLFAPVLVIDKWEEIEGGWFRATPPDENGLLTVVKAHLPAPAIPAPIRSKKKKGARAIGQHRLNKYVNAIAIDLGRITRPFIFTERLAEEAGANGPLIAGLLEAGRPVLFVARYTRDESAGFIGFWLEFGKESGILRRCFPVAERRNAQQRRAGWHAAALTDRKVSVIGAGSIGSYLADLLHRSGLKELTVHDDDTLLPGNLTRHAASPAFIGSFKTSAVRETANQRTPEYPIKTSSSVQGLSEAVELLRDQDLVVDCTGDRLTWQLLLAAAEVTGRSFLHVAVVGHGQAGRVDICPPMDDADPIPESIVQPFAATEWEAGCGDPVSPTPPTAVIETAAMGARFAIRMLAGEAVPPAGESRELFPVSP</sequence>
<evidence type="ECO:0000313" key="3">
    <source>
        <dbReference type="Proteomes" id="UP000246303"/>
    </source>
</evidence>
<dbReference type="AlphaFoldDB" id="A0A2V3DTN6"/>
<dbReference type="Pfam" id="PF00899">
    <property type="entry name" value="ThiF"/>
    <property type="match status" value="1"/>
</dbReference>
<dbReference type="GO" id="GO:0061503">
    <property type="term" value="F:tRNA threonylcarbamoyladenosine dehydratase"/>
    <property type="evidence" value="ECO:0007669"/>
    <property type="project" value="TreeGrafter"/>
</dbReference>
<dbReference type="PANTHER" id="PTHR43267">
    <property type="entry name" value="TRNA THREONYLCARBAMOYLADENOSINE DEHYDRATASE"/>
    <property type="match status" value="1"/>
</dbReference>
<keyword evidence="3" id="KW-1185">Reference proteome</keyword>
<dbReference type="InterPro" id="IPR035985">
    <property type="entry name" value="Ubiquitin-activating_enz"/>
</dbReference>
<organism evidence="2 3">
    <name type="scientific">Arthrobacter psychrochitiniphilus</name>
    <dbReference type="NCBI Taxonomy" id="291045"/>
    <lineage>
        <taxon>Bacteria</taxon>
        <taxon>Bacillati</taxon>
        <taxon>Actinomycetota</taxon>
        <taxon>Actinomycetes</taxon>
        <taxon>Micrococcales</taxon>
        <taxon>Micrococcaceae</taxon>
        <taxon>Arthrobacter</taxon>
    </lineage>
</organism>
<dbReference type="GO" id="GO:0061504">
    <property type="term" value="P:cyclic threonylcarbamoyladenosine biosynthetic process"/>
    <property type="evidence" value="ECO:0007669"/>
    <property type="project" value="TreeGrafter"/>
</dbReference>
<dbReference type="Proteomes" id="UP000246303">
    <property type="component" value="Unassembled WGS sequence"/>
</dbReference>
<dbReference type="EMBL" id="QHLZ01000019">
    <property type="protein sequence ID" value="PXA63938.1"/>
    <property type="molecule type" value="Genomic_DNA"/>
</dbReference>
<dbReference type="Gene3D" id="3.40.50.720">
    <property type="entry name" value="NAD(P)-binding Rossmann-like Domain"/>
    <property type="match status" value="1"/>
</dbReference>
<dbReference type="CDD" id="cd01483">
    <property type="entry name" value="E1_enzyme_family"/>
    <property type="match status" value="1"/>
</dbReference>
<dbReference type="InterPro" id="IPR000594">
    <property type="entry name" value="ThiF_NAD_FAD-bd"/>
</dbReference>
<gene>
    <name evidence="2" type="ORF">CVS29_17645</name>
</gene>
<dbReference type="OrthoDB" id="8773615at2"/>
<dbReference type="GO" id="GO:0008641">
    <property type="term" value="F:ubiquitin-like modifier activating enzyme activity"/>
    <property type="evidence" value="ECO:0007669"/>
    <property type="project" value="InterPro"/>
</dbReference>
<proteinExistence type="predicted"/>
<comment type="caution">
    <text evidence="2">The sequence shown here is derived from an EMBL/GenBank/DDBJ whole genome shotgun (WGS) entry which is preliminary data.</text>
</comment>
<reference evidence="2 3" key="1">
    <citation type="submission" date="2018-05" db="EMBL/GenBank/DDBJ databases">
        <title>Genetic diversity of glacier-inhabiting Cryobacterium bacteria in China and description of Cryobacterium mengkeensis sp. nov. and Arthrobacter glacialis sp. nov.</title>
        <authorList>
            <person name="Liu Q."/>
            <person name="Xin Y.-H."/>
        </authorList>
    </citation>
    <scope>NUCLEOTIDE SEQUENCE [LARGE SCALE GENOMIC DNA]</scope>
    <source>
        <strain evidence="2 3">GP3</strain>
    </source>
</reference>
<dbReference type="PANTHER" id="PTHR43267:SF1">
    <property type="entry name" value="TRNA THREONYLCARBAMOYLADENOSINE DEHYDRATASE"/>
    <property type="match status" value="1"/>
</dbReference>
<dbReference type="InterPro" id="IPR045886">
    <property type="entry name" value="ThiF/MoeB/HesA"/>
</dbReference>
<accession>A0A2V3DTN6</accession>
<protein>
    <recommendedName>
        <fullName evidence="1">THIF-type NAD/FAD binding fold domain-containing protein</fullName>
    </recommendedName>
</protein>
<feature type="domain" description="THIF-type NAD/FAD binding fold" evidence="1">
    <location>
        <begin position="300"/>
        <end position="432"/>
    </location>
</feature>
<name>A0A2V3DTN6_9MICC</name>